<dbReference type="Gene3D" id="3.40.50.300">
    <property type="entry name" value="P-loop containing nucleotide triphosphate hydrolases"/>
    <property type="match status" value="1"/>
</dbReference>
<dbReference type="AlphaFoldDB" id="A0A7C9TLY8"/>
<dbReference type="InterPro" id="IPR027417">
    <property type="entry name" value="P-loop_NTPase"/>
</dbReference>
<protein>
    <submittedName>
        <fullName evidence="1">Sulfotransferase</fullName>
    </submittedName>
</protein>
<proteinExistence type="predicted"/>
<dbReference type="GO" id="GO:0016740">
    <property type="term" value="F:transferase activity"/>
    <property type="evidence" value="ECO:0007669"/>
    <property type="project" value="UniProtKB-KW"/>
</dbReference>
<keyword evidence="1" id="KW-0808">Transferase</keyword>
<name>A0A7C9TLY8_9BURK</name>
<comment type="caution">
    <text evidence="1">The sequence shown here is derived from an EMBL/GenBank/DDBJ whole genome shotgun (WGS) entry which is preliminary data.</text>
</comment>
<keyword evidence="2" id="KW-1185">Reference proteome</keyword>
<evidence type="ECO:0000313" key="1">
    <source>
        <dbReference type="EMBL" id="NDY91286.1"/>
    </source>
</evidence>
<evidence type="ECO:0000313" key="2">
    <source>
        <dbReference type="Proteomes" id="UP000484255"/>
    </source>
</evidence>
<organism evidence="1 2">
    <name type="scientific">Ideonella livida</name>
    <dbReference type="NCBI Taxonomy" id="2707176"/>
    <lineage>
        <taxon>Bacteria</taxon>
        <taxon>Pseudomonadati</taxon>
        <taxon>Pseudomonadota</taxon>
        <taxon>Betaproteobacteria</taxon>
        <taxon>Burkholderiales</taxon>
        <taxon>Sphaerotilaceae</taxon>
        <taxon>Ideonella</taxon>
    </lineage>
</organism>
<dbReference type="Pfam" id="PF13469">
    <property type="entry name" value="Sulfotransfer_3"/>
    <property type="match status" value="1"/>
</dbReference>
<reference evidence="1 2" key="1">
    <citation type="submission" date="2020-02" db="EMBL/GenBank/DDBJ databases">
        <title>Ideonella bacterium strain TBM-1.</title>
        <authorList>
            <person name="Chen W.-M."/>
        </authorList>
    </citation>
    <scope>NUCLEOTIDE SEQUENCE [LARGE SCALE GENOMIC DNA]</scope>
    <source>
        <strain evidence="1 2">TBM-1</strain>
    </source>
</reference>
<dbReference type="EMBL" id="JAAGOH010000008">
    <property type="protein sequence ID" value="NDY91286.1"/>
    <property type="molecule type" value="Genomic_DNA"/>
</dbReference>
<accession>A0A7C9TLY8</accession>
<gene>
    <name evidence="1" type="ORF">G3A44_08800</name>
</gene>
<dbReference type="SUPFAM" id="SSF52540">
    <property type="entry name" value="P-loop containing nucleoside triphosphate hydrolases"/>
    <property type="match status" value="1"/>
</dbReference>
<sequence>MPLRPDARSILQGQFQPKVAIGGVGGSGTRVLSHGLALAGIHMGDDQNPAGDDLAYTGLFCWPGILDVEAERLHALMELYLLQGSGQPNGPLERAAATLSANWEAVAGASRHDHDRAWAQVRLEGIRDRLLAQATGTATSAVRPWGWKEPNCHLMADRWLEALPTLRYVQVIRHGLDMAFSKNLNQAKRWGPRLIGTPLPVGPTQALDFWLHSQRRFVELSARYPDRVLALRYEDLCRQPRDTFVRLLNFLDLSTDDDTVDQMVKLVRPSTSLGRYRSRDLSVFSERSLRDLESMGFEISPN</sequence>
<dbReference type="RefSeq" id="WP_163457137.1">
    <property type="nucleotide sequence ID" value="NZ_JAAGOH010000008.1"/>
</dbReference>
<dbReference type="Proteomes" id="UP000484255">
    <property type="component" value="Unassembled WGS sequence"/>
</dbReference>